<dbReference type="PANTHER" id="PTHR32322">
    <property type="entry name" value="INNER MEMBRANE TRANSPORTER"/>
    <property type="match status" value="1"/>
</dbReference>
<dbReference type="RefSeq" id="WP_092689340.1">
    <property type="nucleotide sequence ID" value="NZ_FNPK01000007.1"/>
</dbReference>
<feature type="domain" description="EamA" evidence="6">
    <location>
        <begin position="34"/>
        <end position="162"/>
    </location>
</feature>
<feature type="transmembrane region" description="Helical" evidence="5">
    <location>
        <begin position="91"/>
        <end position="111"/>
    </location>
</feature>
<dbReference type="InterPro" id="IPR000620">
    <property type="entry name" value="EamA_dom"/>
</dbReference>
<feature type="transmembrane region" description="Helical" evidence="5">
    <location>
        <begin position="205"/>
        <end position="225"/>
    </location>
</feature>
<feature type="domain" description="EamA" evidence="6">
    <location>
        <begin position="175"/>
        <end position="310"/>
    </location>
</feature>
<reference evidence="8" key="1">
    <citation type="submission" date="2016-10" db="EMBL/GenBank/DDBJ databases">
        <authorList>
            <person name="Varghese N."/>
            <person name="Submissions S."/>
        </authorList>
    </citation>
    <scope>NUCLEOTIDE SEQUENCE [LARGE SCALE GENOMIC DNA]</scope>
    <source>
        <strain evidence="8">ANC 5109</strain>
    </source>
</reference>
<proteinExistence type="predicted"/>
<evidence type="ECO:0000313" key="8">
    <source>
        <dbReference type="Proteomes" id="UP000199035"/>
    </source>
</evidence>
<feature type="transmembrane region" description="Helical" evidence="5">
    <location>
        <begin position="34"/>
        <end position="52"/>
    </location>
</feature>
<organism evidence="7 8">
    <name type="scientific">Acinetobacter kyonggiensis</name>
    <dbReference type="NCBI Taxonomy" id="595670"/>
    <lineage>
        <taxon>Bacteria</taxon>
        <taxon>Pseudomonadati</taxon>
        <taxon>Pseudomonadota</taxon>
        <taxon>Gammaproteobacteria</taxon>
        <taxon>Moraxellales</taxon>
        <taxon>Moraxellaceae</taxon>
        <taxon>Acinetobacter</taxon>
    </lineage>
</organism>
<keyword evidence="8" id="KW-1185">Reference proteome</keyword>
<accession>A0A1H3ITJ9</accession>
<feature type="transmembrane region" description="Helical" evidence="5">
    <location>
        <begin position="117"/>
        <end position="138"/>
    </location>
</feature>
<gene>
    <name evidence="7" type="ORF">SAMN05421643_10792</name>
</gene>
<dbReference type="PANTHER" id="PTHR32322:SF14">
    <property type="entry name" value="PROTEIN PAGO"/>
    <property type="match status" value="1"/>
</dbReference>
<feature type="transmembrane region" description="Helical" evidence="5">
    <location>
        <begin position="145"/>
        <end position="165"/>
    </location>
</feature>
<dbReference type="Pfam" id="PF00892">
    <property type="entry name" value="EamA"/>
    <property type="match status" value="2"/>
</dbReference>
<dbReference type="AlphaFoldDB" id="A0A1H3ITJ9"/>
<dbReference type="EMBL" id="FNPK01000007">
    <property type="protein sequence ID" value="SDY31083.1"/>
    <property type="molecule type" value="Genomic_DNA"/>
</dbReference>
<dbReference type="InterPro" id="IPR037185">
    <property type="entry name" value="EmrE-like"/>
</dbReference>
<dbReference type="Proteomes" id="UP000199035">
    <property type="component" value="Unassembled WGS sequence"/>
</dbReference>
<dbReference type="InterPro" id="IPR050638">
    <property type="entry name" value="AA-Vitamin_Transporters"/>
</dbReference>
<dbReference type="GO" id="GO:0016020">
    <property type="term" value="C:membrane"/>
    <property type="evidence" value="ECO:0007669"/>
    <property type="project" value="UniProtKB-SubCell"/>
</dbReference>
<keyword evidence="2 5" id="KW-0812">Transmembrane</keyword>
<sequence>MSNPFHSKDLSSPLCDPVAASLNRNSRLATTGQFITVVLIWSLTPLAAVWTVNEIHWAWGLFIRFSLAIAIAFICQAYFKIKIPVHPQALLSYAAGAIGLFASMAFCYMGASKVPSAIISMIYGIAPLLSGLMTIYIFKSAAFSAYQWLGLMLGIFGLFLALGFGSQNFTLNYLGVGLELIAMLLYVLSAFAVRSVNASIHPISQMTGATLVSWIGYCCLLPFFWSDMPVQLPSLQSSIALIYSALFSSVLAMIFYYALLNTVSPTTLMLITIMTPVLATVWGSWLNQEQLSPDLILGLLLLCLGLALYSFQVRSKA</sequence>
<feature type="transmembrane region" description="Helical" evidence="5">
    <location>
        <begin position="291"/>
        <end position="311"/>
    </location>
</feature>
<feature type="transmembrane region" description="Helical" evidence="5">
    <location>
        <begin position="237"/>
        <end position="260"/>
    </location>
</feature>
<evidence type="ECO:0000256" key="2">
    <source>
        <dbReference type="ARBA" id="ARBA00022692"/>
    </source>
</evidence>
<dbReference type="SUPFAM" id="SSF103481">
    <property type="entry name" value="Multidrug resistance efflux transporter EmrE"/>
    <property type="match status" value="2"/>
</dbReference>
<evidence type="ECO:0000256" key="3">
    <source>
        <dbReference type="ARBA" id="ARBA00022989"/>
    </source>
</evidence>
<evidence type="ECO:0000259" key="6">
    <source>
        <dbReference type="Pfam" id="PF00892"/>
    </source>
</evidence>
<keyword evidence="4 5" id="KW-0472">Membrane</keyword>
<feature type="transmembrane region" description="Helical" evidence="5">
    <location>
        <begin position="171"/>
        <end position="193"/>
    </location>
</feature>
<evidence type="ECO:0000256" key="1">
    <source>
        <dbReference type="ARBA" id="ARBA00004141"/>
    </source>
</evidence>
<protein>
    <submittedName>
        <fullName evidence="7">Permease of the drug/metabolite transporter (DMT) superfamily</fullName>
    </submittedName>
</protein>
<evidence type="ECO:0000313" key="7">
    <source>
        <dbReference type="EMBL" id="SDY31083.1"/>
    </source>
</evidence>
<evidence type="ECO:0000256" key="5">
    <source>
        <dbReference type="SAM" id="Phobius"/>
    </source>
</evidence>
<feature type="transmembrane region" description="Helical" evidence="5">
    <location>
        <begin position="58"/>
        <end position="79"/>
    </location>
</feature>
<comment type="subcellular location">
    <subcellularLocation>
        <location evidence="1">Membrane</location>
        <topology evidence="1">Multi-pass membrane protein</topology>
    </subcellularLocation>
</comment>
<evidence type="ECO:0000256" key="4">
    <source>
        <dbReference type="ARBA" id="ARBA00023136"/>
    </source>
</evidence>
<name>A0A1H3ITJ9_9GAMM</name>
<feature type="transmembrane region" description="Helical" evidence="5">
    <location>
        <begin position="267"/>
        <end position="285"/>
    </location>
</feature>
<keyword evidence="3 5" id="KW-1133">Transmembrane helix</keyword>